<evidence type="ECO:0008006" key="3">
    <source>
        <dbReference type="Google" id="ProtNLM"/>
    </source>
</evidence>
<evidence type="ECO:0000313" key="2">
    <source>
        <dbReference type="Proteomes" id="UP001432168"/>
    </source>
</evidence>
<reference evidence="1" key="1">
    <citation type="submission" date="2022-10" db="EMBL/GenBank/DDBJ databases">
        <title>The complete genomes of actinobacterial strains from the NBC collection.</title>
        <authorList>
            <person name="Joergensen T.S."/>
            <person name="Alvarez Arevalo M."/>
            <person name="Sterndorff E.B."/>
            <person name="Faurdal D."/>
            <person name="Vuksanovic O."/>
            <person name="Mourched A.-S."/>
            <person name="Charusanti P."/>
            <person name="Shaw S."/>
            <person name="Blin K."/>
            <person name="Weber T."/>
        </authorList>
    </citation>
    <scope>NUCLEOTIDE SEQUENCE</scope>
    <source>
        <strain evidence="1">NBC_00686</strain>
    </source>
</reference>
<organism evidence="1 2">
    <name type="scientific">Streptomyces pseudovenezuelae</name>
    <dbReference type="NCBI Taxonomy" id="67350"/>
    <lineage>
        <taxon>Bacteria</taxon>
        <taxon>Bacillati</taxon>
        <taxon>Actinomycetota</taxon>
        <taxon>Actinomycetes</taxon>
        <taxon>Kitasatosporales</taxon>
        <taxon>Streptomycetaceae</taxon>
        <taxon>Streptomyces</taxon>
        <taxon>Streptomyces aurantiacus group</taxon>
    </lineage>
</organism>
<proteinExistence type="predicted"/>
<gene>
    <name evidence="1" type="ORF">OG929_14835</name>
</gene>
<evidence type="ECO:0000313" key="1">
    <source>
        <dbReference type="EMBL" id="WUT43500.1"/>
    </source>
</evidence>
<sequence length="514" mass="56621">MARWRSGSGTPAGIDLCLTALHQRGISGSVAVVGAFRMKYPDYELSDSMVKSMLNGTREPKPDFVHRLARLADVPVAQVFAHLGWLPPEEAADPSVLHLVRQLRTGITAAGQLAREAAEPWFDRAPVAAAAAVLTGEDGARRFTVSLSAVESGDRYRCAMMDVAEFRLRPGARPLPLDRAVSLADGGLLRGTLAQSRRQEMAEHPDYWAVRLELTALAQRALQYRGEYSWQGQPGSRLWLDADDGHRPRHLLVQDRIAGVRREPVPAAAERWRDRALPPIVVIGHRPLAGGAAALLAEALGLEYVLPRSGEEIVADGLFLPVLRSPVPGRVEAWLSVMRHLRTRSVTGDPWPAVVLTRPYVFAGAGDDADLALEELRRLPAHVVSVRPSDTTLRWWAARRTGVDTADEAETRAWMARELRAYDRIESVLSTRPADRTLLVRIPEPSSPLRAEGWGWPDTVADLQPRLAWTVLQWLDLTAQRRGPKLSGTLLPGLLSEWAPTLRDDPGVNSLLPQ</sequence>
<accession>A0ABZ1WVW0</accession>
<keyword evidence="2" id="KW-1185">Reference proteome</keyword>
<dbReference type="EMBL" id="CP109011">
    <property type="protein sequence ID" value="WUT43500.1"/>
    <property type="molecule type" value="Genomic_DNA"/>
</dbReference>
<name>A0ABZ1WVW0_9ACTN</name>
<protein>
    <recommendedName>
        <fullName evidence="3">HTH cro/C1-type domain-containing protein</fullName>
    </recommendedName>
</protein>
<dbReference type="RefSeq" id="WP_329263628.1">
    <property type="nucleotide sequence ID" value="NZ_CP109011.1"/>
</dbReference>
<dbReference type="Proteomes" id="UP001432168">
    <property type="component" value="Chromosome"/>
</dbReference>